<reference evidence="1 2" key="1">
    <citation type="submission" date="2021-03" db="EMBL/GenBank/DDBJ databases">
        <authorList>
            <person name="Lee D.-H."/>
        </authorList>
    </citation>
    <scope>NUCLEOTIDE SEQUENCE [LARGE SCALE GENOMIC DNA]</scope>
    <source>
        <strain evidence="1 2">MMS20-R2-23</strain>
    </source>
</reference>
<dbReference type="Proteomes" id="UP000671399">
    <property type="component" value="Unassembled WGS sequence"/>
</dbReference>
<protein>
    <recommendedName>
        <fullName evidence="3">Response regulatory domain-containing protein</fullName>
    </recommendedName>
</protein>
<gene>
    <name evidence="1" type="ORF">JQN83_12975</name>
</gene>
<name>A0ABS3V7Z0_9ACTN</name>
<keyword evidence="2" id="KW-1185">Reference proteome</keyword>
<evidence type="ECO:0008006" key="3">
    <source>
        <dbReference type="Google" id="ProtNLM"/>
    </source>
</evidence>
<proteinExistence type="predicted"/>
<organism evidence="1 2">
    <name type="scientific">Micromonospora antibiotica</name>
    <dbReference type="NCBI Taxonomy" id="2807623"/>
    <lineage>
        <taxon>Bacteria</taxon>
        <taxon>Bacillati</taxon>
        <taxon>Actinomycetota</taxon>
        <taxon>Actinomycetes</taxon>
        <taxon>Micromonosporales</taxon>
        <taxon>Micromonosporaceae</taxon>
        <taxon>Micromonospora</taxon>
    </lineage>
</organism>
<comment type="caution">
    <text evidence="1">The sequence shown here is derived from an EMBL/GenBank/DDBJ whole genome shotgun (WGS) entry which is preliminary data.</text>
</comment>
<evidence type="ECO:0000313" key="2">
    <source>
        <dbReference type="Proteomes" id="UP000671399"/>
    </source>
</evidence>
<sequence length="430" mass="47295">MTKPLPANFDGAREPLVIIIDDEDQDDFAELIRDQGVEAVSLKPDDLEPELLNRATTLVLDQYLDTWPGRDQHGLPLALSVPDGLALSAVLRSHVEGIRSDTQSRPAPVAIMLRTGELDRLGVGLPKAAREYLLARQYNLEWVFNKGEEPLPNMPSPARRVAAVARATSTLPANWGPGSQDPGLHWLALPDVAWAEDARWQIEQCRPPQHVVAERTAGLAWLRWFLQRILPFPTFLLDRTHLAVTLGLDMASIEDVLSSESPLAVRLDELRYGGPLGEFLGERWWRAGLSHLVEQLLEANPENGSDHIQAIAAAAAASHGRPLKAIKVEDPVVGVKADYSSLSVPLSAASAVRLQPDDWPPYADDAWAARDVLTGEYVDPELLALVVSTDRWRIHQDDSGAPNEGQYSPPIHEETLPTKAIRPEGGTCQR</sequence>
<evidence type="ECO:0000313" key="1">
    <source>
        <dbReference type="EMBL" id="MBO4161715.1"/>
    </source>
</evidence>
<accession>A0ABS3V7Z0</accession>
<dbReference type="EMBL" id="JAGFWR010000005">
    <property type="protein sequence ID" value="MBO4161715.1"/>
    <property type="molecule type" value="Genomic_DNA"/>
</dbReference>
<dbReference type="RefSeq" id="WP_208567363.1">
    <property type="nucleotide sequence ID" value="NZ_JAGFWR010000005.1"/>
</dbReference>